<dbReference type="Proteomes" id="UP000006034">
    <property type="component" value="Unassembled WGS sequence"/>
</dbReference>
<comment type="similarity">
    <text evidence="2">Belongs to the bacterial solute-binding protein 1 family.</text>
</comment>
<evidence type="ECO:0000256" key="7">
    <source>
        <dbReference type="ARBA" id="ARBA00022764"/>
    </source>
</evidence>
<name>E5Y369_BILW3</name>
<dbReference type="GO" id="GO:0055085">
    <property type="term" value="P:transmembrane transport"/>
    <property type="evidence" value="ECO:0007669"/>
    <property type="project" value="InterPro"/>
</dbReference>
<dbReference type="PANTHER" id="PTHR43649">
    <property type="entry name" value="ARABINOSE-BINDING PROTEIN-RELATED"/>
    <property type="match status" value="1"/>
</dbReference>
<evidence type="ECO:0000256" key="3">
    <source>
        <dbReference type="ARBA" id="ARBA00011557"/>
    </source>
</evidence>
<dbReference type="Gene3D" id="3.40.190.10">
    <property type="entry name" value="Periplasmic binding protein-like II"/>
    <property type="match status" value="2"/>
</dbReference>
<dbReference type="InterPro" id="IPR050490">
    <property type="entry name" value="Bact_solute-bd_prot1"/>
</dbReference>
<dbReference type="NCBIfam" id="NF008211">
    <property type="entry name" value="PRK10974.1"/>
    <property type="match status" value="1"/>
</dbReference>
<dbReference type="PANTHER" id="PTHR43649:SF31">
    <property type="entry name" value="SN-GLYCEROL-3-PHOSPHATE-BINDING PERIPLASMIC PROTEIN UGPB"/>
    <property type="match status" value="1"/>
</dbReference>
<accession>E5Y369</accession>
<evidence type="ECO:0000313" key="9">
    <source>
        <dbReference type="EMBL" id="EFV45535.1"/>
    </source>
</evidence>
<gene>
    <name evidence="9" type="ORF">HMPREF0179_00630</name>
</gene>
<dbReference type="GeneID" id="78085773"/>
<feature type="signal peptide" evidence="8">
    <location>
        <begin position="1"/>
        <end position="23"/>
    </location>
</feature>
<organism evidence="9 10">
    <name type="scientific">Bilophila wadsworthia (strain 3_1_6)</name>
    <dbReference type="NCBI Taxonomy" id="563192"/>
    <lineage>
        <taxon>Bacteria</taxon>
        <taxon>Pseudomonadati</taxon>
        <taxon>Thermodesulfobacteriota</taxon>
        <taxon>Desulfovibrionia</taxon>
        <taxon>Desulfovibrionales</taxon>
        <taxon>Desulfovibrionaceae</taxon>
        <taxon>Bilophila</taxon>
    </lineage>
</organism>
<evidence type="ECO:0000256" key="8">
    <source>
        <dbReference type="SAM" id="SignalP"/>
    </source>
</evidence>
<dbReference type="AlphaFoldDB" id="E5Y369"/>
<evidence type="ECO:0000256" key="4">
    <source>
        <dbReference type="ARBA" id="ARBA00017470"/>
    </source>
</evidence>
<evidence type="ECO:0000256" key="1">
    <source>
        <dbReference type="ARBA" id="ARBA00004418"/>
    </source>
</evidence>
<reference evidence="9 10" key="2">
    <citation type="submission" date="2013-04" db="EMBL/GenBank/DDBJ databases">
        <title>The Genome Sequence of Bilophila wadsworthia 3_1_6.</title>
        <authorList>
            <consortium name="The Broad Institute Genomics Platform"/>
            <person name="Earl A."/>
            <person name="Ward D."/>
            <person name="Feldgarden M."/>
            <person name="Gevers D."/>
            <person name="Sibley C."/>
            <person name="Strauss J."/>
            <person name="Allen-Vercoe E."/>
            <person name="Walker B."/>
            <person name="Young S."/>
            <person name="Zeng Q."/>
            <person name="Gargeya S."/>
            <person name="Fitzgerald M."/>
            <person name="Haas B."/>
            <person name="Abouelleil A."/>
            <person name="Allen A.W."/>
            <person name="Alvarado L."/>
            <person name="Arachchi H.M."/>
            <person name="Berlin A.M."/>
            <person name="Chapman S.B."/>
            <person name="Gainer-Dewar J."/>
            <person name="Goldberg J."/>
            <person name="Griggs A."/>
            <person name="Gujja S."/>
            <person name="Hansen M."/>
            <person name="Howarth C."/>
            <person name="Imamovic A."/>
            <person name="Ireland A."/>
            <person name="Larimer J."/>
            <person name="McCowan C."/>
            <person name="Murphy C."/>
            <person name="Pearson M."/>
            <person name="Poon T.W."/>
            <person name="Priest M."/>
            <person name="Roberts A."/>
            <person name="Saif S."/>
            <person name="Shea T."/>
            <person name="Sisk P."/>
            <person name="Sykes S."/>
            <person name="Wortman J."/>
            <person name="Nusbaum C."/>
            <person name="Birren B."/>
        </authorList>
    </citation>
    <scope>NUCLEOTIDE SEQUENCE [LARGE SCALE GENOMIC DNA]</scope>
    <source>
        <strain evidence="9 10">3_1_6</strain>
    </source>
</reference>
<dbReference type="PROSITE" id="PS01037">
    <property type="entry name" value="SBP_BACTERIAL_1"/>
    <property type="match status" value="1"/>
</dbReference>
<comment type="caution">
    <text evidence="9">The sequence shown here is derived from an EMBL/GenBank/DDBJ whole genome shotgun (WGS) entry which is preliminary data.</text>
</comment>
<dbReference type="RefSeq" id="WP_005024887.1">
    <property type="nucleotide sequence ID" value="NZ_KE150238.1"/>
</dbReference>
<dbReference type="InterPro" id="IPR006061">
    <property type="entry name" value="SBP_1_CS"/>
</dbReference>
<reference evidence="9 10" key="1">
    <citation type="submission" date="2010-10" db="EMBL/GenBank/DDBJ databases">
        <authorList>
            <consortium name="The Broad Institute Genome Sequencing Platform"/>
            <person name="Ward D."/>
            <person name="Earl A."/>
            <person name="Feldgarden M."/>
            <person name="Young S.K."/>
            <person name="Gargeya S."/>
            <person name="Zeng Q."/>
            <person name="Alvarado L."/>
            <person name="Berlin A."/>
            <person name="Bochicchio J."/>
            <person name="Chapman S.B."/>
            <person name="Chen Z."/>
            <person name="Freedman E."/>
            <person name="Gellesch M."/>
            <person name="Goldberg J."/>
            <person name="Griggs A."/>
            <person name="Gujja S."/>
            <person name="Heilman E."/>
            <person name="Heiman D."/>
            <person name="Howarth C."/>
            <person name="Mehta T."/>
            <person name="Neiman D."/>
            <person name="Pearson M."/>
            <person name="Roberts A."/>
            <person name="Saif S."/>
            <person name="Shea T."/>
            <person name="Shenoy N."/>
            <person name="Sisk P."/>
            <person name="Stolte C."/>
            <person name="Sykes S."/>
            <person name="White J."/>
            <person name="Yandava C."/>
            <person name="Allen-Vercoe E."/>
            <person name="Sibley C."/>
            <person name="Ambrose C.E."/>
            <person name="Strauss J."/>
            <person name="Daigneault M."/>
            <person name="Haas B."/>
            <person name="Nusbaum C."/>
            <person name="Birren B."/>
        </authorList>
    </citation>
    <scope>NUCLEOTIDE SEQUENCE [LARGE SCALE GENOMIC DNA]</scope>
    <source>
        <strain evidence="9 10">3_1_6</strain>
    </source>
</reference>
<protein>
    <recommendedName>
        <fullName evidence="4">sn-glycerol-3-phosphate-binding periplasmic protein UgpB</fullName>
    </recommendedName>
</protein>
<dbReference type="EMBL" id="ADCP02000001">
    <property type="protein sequence ID" value="EFV45535.1"/>
    <property type="molecule type" value="Genomic_DNA"/>
</dbReference>
<evidence type="ECO:0000256" key="6">
    <source>
        <dbReference type="ARBA" id="ARBA00022729"/>
    </source>
</evidence>
<dbReference type="HOGENOM" id="CLU_031285_3_0_7"/>
<evidence type="ECO:0000256" key="2">
    <source>
        <dbReference type="ARBA" id="ARBA00008520"/>
    </source>
</evidence>
<evidence type="ECO:0000313" key="10">
    <source>
        <dbReference type="Proteomes" id="UP000006034"/>
    </source>
</evidence>
<feature type="chain" id="PRO_5003200654" description="sn-glycerol-3-phosphate-binding periplasmic protein UgpB" evidence="8">
    <location>
        <begin position="24"/>
        <end position="439"/>
    </location>
</feature>
<dbReference type="STRING" id="563192.HMPREF0179_00630"/>
<dbReference type="SUPFAM" id="SSF53850">
    <property type="entry name" value="Periplasmic binding protein-like II"/>
    <property type="match status" value="1"/>
</dbReference>
<keyword evidence="5" id="KW-0813">Transport</keyword>
<dbReference type="eggNOG" id="COG1653">
    <property type="taxonomic scope" value="Bacteria"/>
</dbReference>
<keyword evidence="6 8" id="KW-0732">Signal</keyword>
<dbReference type="CDD" id="cd14748">
    <property type="entry name" value="PBP2_UgpB"/>
    <property type="match status" value="1"/>
</dbReference>
<evidence type="ECO:0000256" key="5">
    <source>
        <dbReference type="ARBA" id="ARBA00022448"/>
    </source>
</evidence>
<proteinExistence type="inferred from homology"/>
<sequence length="439" mass="47746">MRSFRLMALLAICLMLLAAPVQAKTTITFWHGMGGELGEITDEMIKEFNASQDKYEVKGVYKGNYDEAMTAAIAAFRAKQHPNLIQIFEVGTASMMAAKGAIRPVYEIMEAAGTPVDTSKLLGSVASYYSSTDGKLIAMPFNASTTVLYYNKDAVKKAGGDPDHFPTTWPEVAELAKKIKESGACKYGLTSGWQSWVQLESFSAWHNVPFATNNNGYDGLDTKLLFNSPLHVKHIDFLSKLQKDGVMVYVGRKSEAINAFTSGEAGILMNSSGSYAAVKAGAKFQWGVALLPYWPDVKGAPQNTVIGGAAIWAMAGHSKDAEKGAAAFLNYLLKPEVQARFHQLTGYVPVTLEGYELTKQQGFYDKNPGTDIAVKALSDKKPTINSLGLRLGNFVQIRNIIDEELEAVWAGKKTAKQALDAAVERGNAELARFAKANKK</sequence>
<dbReference type="InterPro" id="IPR006059">
    <property type="entry name" value="SBP"/>
</dbReference>
<keyword evidence="7" id="KW-0574">Periplasm</keyword>
<keyword evidence="10" id="KW-1185">Reference proteome</keyword>
<comment type="subunit">
    <text evidence="3">The complex is composed of two ATP-binding proteins (UgpC), two transmembrane proteins (UgpA and UgpE) and a solute-binding protein (UgpB).</text>
</comment>
<dbReference type="Pfam" id="PF13416">
    <property type="entry name" value="SBP_bac_8"/>
    <property type="match status" value="1"/>
</dbReference>
<dbReference type="OrthoDB" id="9811951at2"/>
<dbReference type="GO" id="GO:0042597">
    <property type="term" value="C:periplasmic space"/>
    <property type="evidence" value="ECO:0007669"/>
    <property type="project" value="UniProtKB-SubCell"/>
</dbReference>
<comment type="subcellular location">
    <subcellularLocation>
        <location evidence="1">Periplasm</location>
    </subcellularLocation>
</comment>